<dbReference type="EMBL" id="MT141857">
    <property type="protein sequence ID" value="QJA71228.1"/>
    <property type="molecule type" value="Genomic_DNA"/>
</dbReference>
<proteinExistence type="predicted"/>
<dbReference type="EMBL" id="MT143058">
    <property type="protein sequence ID" value="QJA92330.1"/>
    <property type="molecule type" value="Genomic_DNA"/>
</dbReference>
<dbReference type="AlphaFoldDB" id="A0A6M3LC79"/>
<name>A0A6M3LC79_9ZZZZ</name>
<sequence>MPCYRIVVVSVEFKVESAERLKKALERLGFEVRKYKGNLNAADRRGVFDFDLEKGKINFQRGLEGRVNEIKREYSKVSLEEITKKKKWFLKEKKKNIYDVVKY</sequence>
<reference evidence="2" key="1">
    <citation type="submission" date="2020-03" db="EMBL/GenBank/DDBJ databases">
        <title>The deep terrestrial virosphere.</title>
        <authorList>
            <person name="Holmfeldt K."/>
            <person name="Nilsson E."/>
            <person name="Simone D."/>
            <person name="Lopez-Fernandez M."/>
            <person name="Wu X."/>
            <person name="de Brujin I."/>
            <person name="Lundin D."/>
            <person name="Andersson A."/>
            <person name="Bertilsson S."/>
            <person name="Dopson M."/>
        </authorList>
    </citation>
    <scope>NUCLEOTIDE SEQUENCE</scope>
    <source>
        <strain evidence="1">MM415A03318</strain>
        <strain evidence="2">MM415B04732</strain>
    </source>
</reference>
<protein>
    <submittedName>
        <fullName evidence="2">Uncharacterized protein</fullName>
    </submittedName>
</protein>
<evidence type="ECO:0000313" key="1">
    <source>
        <dbReference type="EMBL" id="QJA71228.1"/>
    </source>
</evidence>
<gene>
    <name evidence="1" type="ORF">MM415A03318_0004</name>
    <name evidence="2" type="ORF">MM415B04732_0002</name>
</gene>
<accession>A0A6M3LC79</accession>
<evidence type="ECO:0000313" key="2">
    <source>
        <dbReference type="EMBL" id="QJA92330.1"/>
    </source>
</evidence>
<organism evidence="2">
    <name type="scientific">viral metagenome</name>
    <dbReference type="NCBI Taxonomy" id="1070528"/>
    <lineage>
        <taxon>unclassified sequences</taxon>
        <taxon>metagenomes</taxon>
        <taxon>organismal metagenomes</taxon>
    </lineage>
</organism>